<organism evidence="2 3">
    <name type="scientific">Agathobacter rectalis</name>
    <dbReference type="NCBI Taxonomy" id="39491"/>
    <lineage>
        <taxon>Bacteria</taxon>
        <taxon>Bacillati</taxon>
        <taxon>Bacillota</taxon>
        <taxon>Clostridia</taxon>
        <taxon>Lachnospirales</taxon>
        <taxon>Lachnospiraceae</taxon>
        <taxon>Agathobacter</taxon>
    </lineage>
</organism>
<evidence type="ECO:0000313" key="3">
    <source>
        <dbReference type="Proteomes" id="UP000285865"/>
    </source>
</evidence>
<feature type="transmembrane region" description="Helical" evidence="1">
    <location>
        <begin position="262"/>
        <end position="279"/>
    </location>
</feature>
<dbReference type="RefSeq" id="WP_118258206.1">
    <property type="nucleotide sequence ID" value="NZ_QRKN01000031.1"/>
</dbReference>
<sequence length="335" mass="38718">MKFRYFKRENRQLYIKQDVYAANRIKKTIEEMNLTDNEAGFELAKKYLIRNEKSSKKSLSKFLLNVLMSEMTRGMDLLVAFTLGLLSNFLSSKLDVAIKPFVVGLIVILIIIRCILNILLKNSYNELEPFEIRVLKDISYEQYKMLSAIYIENFSGIDDYCKISISKIQNFIVKKFRNINRNDILDFILWIGSIVYGAVLFVGMAILNTSADFIPWCGAVALTLAFLEYCRYSQYNLINIHESKQYSICEKFRKPAYESCKLLLAPTFTVIFSIILLKLTDRTPWDVSDTISNMSEQIVGSLFSLSLSFVYYAILIILFSVINMIGNMISGWKKK</sequence>
<keyword evidence="1" id="KW-0472">Membrane</keyword>
<feature type="transmembrane region" description="Helical" evidence="1">
    <location>
        <begin position="184"/>
        <end position="207"/>
    </location>
</feature>
<comment type="caution">
    <text evidence="2">The sequence shown here is derived from an EMBL/GenBank/DDBJ whole genome shotgun (WGS) entry which is preliminary data.</text>
</comment>
<dbReference type="EMBL" id="QRKN01000031">
    <property type="protein sequence ID" value="RHI16156.1"/>
    <property type="molecule type" value="Genomic_DNA"/>
</dbReference>
<keyword evidence="1" id="KW-0812">Transmembrane</keyword>
<feature type="transmembrane region" description="Helical" evidence="1">
    <location>
        <begin position="213"/>
        <end position="230"/>
    </location>
</feature>
<reference evidence="2 3" key="1">
    <citation type="submission" date="2018-08" db="EMBL/GenBank/DDBJ databases">
        <title>A genome reference for cultivated species of the human gut microbiota.</title>
        <authorList>
            <person name="Zou Y."/>
            <person name="Xue W."/>
            <person name="Luo G."/>
        </authorList>
    </citation>
    <scope>NUCLEOTIDE SEQUENCE [LARGE SCALE GENOMIC DNA]</scope>
    <source>
        <strain evidence="2 3">AM16-11</strain>
    </source>
</reference>
<protein>
    <submittedName>
        <fullName evidence="2">Uncharacterized protein</fullName>
    </submittedName>
</protein>
<dbReference type="AlphaFoldDB" id="A0A414ZH26"/>
<gene>
    <name evidence="2" type="ORF">DW172_16565</name>
</gene>
<name>A0A414ZH26_9FIRM</name>
<accession>A0A414ZH26</accession>
<evidence type="ECO:0000256" key="1">
    <source>
        <dbReference type="SAM" id="Phobius"/>
    </source>
</evidence>
<proteinExistence type="predicted"/>
<feature type="transmembrane region" description="Helical" evidence="1">
    <location>
        <begin position="62"/>
        <end position="86"/>
    </location>
</feature>
<dbReference type="Proteomes" id="UP000285865">
    <property type="component" value="Unassembled WGS sequence"/>
</dbReference>
<feature type="transmembrane region" description="Helical" evidence="1">
    <location>
        <begin position="98"/>
        <end position="120"/>
    </location>
</feature>
<feature type="transmembrane region" description="Helical" evidence="1">
    <location>
        <begin position="299"/>
        <end position="325"/>
    </location>
</feature>
<keyword evidence="1" id="KW-1133">Transmembrane helix</keyword>
<evidence type="ECO:0000313" key="2">
    <source>
        <dbReference type="EMBL" id="RHI16156.1"/>
    </source>
</evidence>